<dbReference type="AlphaFoldDB" id="A0AAV9LT40"/>
<organism evidence="3 4">
    <name type="scientific">Solanum pinnatisectum</name>
    <name type="common">tansyleaf nightshade</name>
    <dbReference type="NCBI Taxonomy" id="50273"/>
    <lineage>
        <taxon>Eukaryota</taxon>
        <taxon>Viridiplantae</taxon>
        <taxon>Streptophyta</taxon>
        <taxon>Embryophyta</taxon>
        <taxon>Tracheophyta</taxon>
        <taxon>Spermatophyta</taxon>
        <taxon>Magnoliopsida</taxon>
        <taxon>eudicotyledons</taxon>
        <taxon>Gunneridae</taxon>
        <taxon>Pentapetalae</taxon>
        <taxon>asterids</taxon>
        <taxon>lamiids</taxon>
        <taxon>Solanales</taxon>
        <taxon>Solanaceae</taxon>
        <taxon>Solanoideae</taxon>
        <taxon>Solaneae</taxon>
        <taxon>Solanum</taxon>
    </lineage>
</organism>
<proteinExistence type="predicted"/>
<dbReference type="EMBL" id="JAWPEI010000005">
    <property type="protein sequence ID" value="KAK4727640.1"/>
    <property type="molecule type" value="Genomic_DNA"/>
</dbReference>
<keyword evidence="1" id="KW-0863">Zinc-finger</keyword>
<reference evidence="3 4" key="1">
    <citation type="submission" date="2023-10" db="EMBL/GenBank/DDBJ databases">
        <title>Genome-Wide Identification Analysis in wild type Solanum Pinnatisectum Reveals Some Genes Defensing Phytophthora Infestans.</title>
        <authorList>
            <person name="Sun C."/>
        </authorList>
    </citation>
    <scope>NUCLEOTIDE SEQUENCE [LARGE SCALE GENOMIC DNA]</scope>
    <source>
        <strain evidence="3">LQN</strain>
        <tissue evidence="3">Leaf</tissue>
    </source>
</reference>
<evidence type="ECO:0000313" key="4">
    <source>
        <dbReference type="Proteomes" id="UP001311915"/>
    </source>
</evidence>
<name>A0AAV9LT40_9SOLN</name>
<keyword evidence="4" id="KW-1185">Reference proteome</keyword>
<dbReference type="Proteomes" id="UP001311915">
    <property type="component" value="Unassembled WGS sequence"/>
</dbReference>
<keyword evidence="1" id="KW-0862">Zinc</keyword>
<sequence>MGNWGEEFEDNYRCDIIHDMIDKICGIVVDESNNGREKVEVFVGIMFIVKRFVDKNILSKDCVICFEELGKEGEVMCTPCSHVFHEDCIAK</sequence>
<evidence type="ECO:0000256" key="1">
    <source>
        <dbReference type="PROSITE-ProRule" id="PRU00175"/>
    </source>
</evidence>
<dbReference type="CDD" id="cd16448">
    <property type="entry name" value="RING-H2"/>
    <property type="match status" value="1"/>
</dbReference>
<dbReference type="Gene3D" id="3.30.40.10">
    <property type="entry name" value="Zinc/RING finger domain, C3HC4 (zinc finger)"/>
    <property type="match status" value="1"/>
</dbReference>
<dbReference type="Pfam" id="PF17123">
    <property type="entry name" value="zf-RING_11"/>
    <property type="match status" value="1"/>
</dbReference>
<dbReference type="PROSITE" id="PS50089">
    <property type="entry name" value="ZF_RING_2"/>
    <property type="match status" value="1"/>
</dbReference>
<accession>A0AAV9LT40</accession>
<comment type="caution">
    <text evidence="3">The sequence shown here is derived from an EMBL/GenBank/DDBJ whole genome shotgun (WGS) entry which is preliminary data.</text>
</comment>
<dbReference type="GO" id="GO:0008270">
    <property type="term" value="F:zinc ion binding"/>
    <property type="evidence" value="ECO:0007669"/>
    <property type="project" value="UniProtKB-KW"/>
</dbReference>
<evidence type="ECO:0000313" key="3">
    <source>
        <dbReference type="EMBL" id="KAK4727640.1"/>
    </source>
</evidence>
<dbReference type="InterPro" id="IPR013083">
    <property type="entry name" value="Znf_RING/FYVE/PHD"/>
</dbReference>
<feature type="domain" description="RING-type" evidence="2">
    <location>
        <begin position="62"/>
        <end position="91"/>
    </location>
</feature>
<dbReference type="InterPro" id="IPR001841">
    <property type="entry name" value="Znf_RING"/>
</dbReference>
<keyword evidence="1" id="KW-0479">Metal-binding</keyword>
<gene>
    <name evidence="3" type="ORF">R3W88_032557</name>
</gene>
<evidence type="ECO:0000259" key="2">
    <source>
        <dbReference type="PROSITE" id="PS50089"/>
    </source>
</evidence>
<protein>
    <recommendedName>
        <fullName evidence="2">RING-type domain-containing protein</fullName>
    </recommendedName>
</protein>
<dbReference type="SUPFAM" id="SSF57850">
    <property type="entry name" value="RING/U-box"/>
    <property type="match status" value="1"/>
</dbReference>